<evidence type="ECO:0000313" key="3">
    <source>
        <dbReference type="Proteomes" id="UP000094622"/>
    </source>
</evidence>
<dbReference type="PANTHER" id="PTHR33608:SF6">
    <property type="entry name" value="BLL2464 PROTEIN"/>
    <property type="match status" value="1"/>
</dbReference>
<dbReference type="Proteomes" id="UP000094622">
    <property type="component" value="Unassembled WGS sequence"/>
</dbReference>
<reference evidence="2 3" key="1">
    <citation type="submission" date="2016-07" db="EMBL/GenBank/DDBJ databases">
        <title>Draft Genome Sequence of Methylobrevis pamukkalensis PK2.</title>
        <authorList>
            <person name="Vasilenko O.V."/>
            <person name="Doronina N.V."/>
            <person name="Shmareva M.N."/>
            <person name="Tarlachkov S.V."/>
            <person name="Mustakhimov I."/>
            <person name="Trotsenko Y.A."/>
        </authorList>
    </citation>
    <scope>NUCLEOTIDE SEQUENCE [LARGE SCALE GENOMIC DNA]</scope>
    <source>
        <strain evidence="2 3">PK2</strain>
    </source>
</reference>
<evidence type="ECO:0000259" key="1">
    <source>
        <dbReference type="Pfam" id="PF01882"/>
    </source>
</evidence>
<evidence type="ECO:0000313" key="2">
    <source>
        <dbReference type="EMBL" id="ODN71600.1"/>
    </source>
</evidence>
<name>A0A1E3H5L7_9HYPH</name>
<dbReference type="EMBL" id="MCRJ01000018">
    <property type="protein sequence ID" value="ODN71600.1"/>
    <property type="molecule type" value="Genomic_DNA"/>
</dbReference>
<comment type="caution">
    <text evidence="2">The sequence shown here is derived from an EMBL/GenBank/DDBJ whole genome shotgun (WGS) entry which is preliminary data.</text>
</comment>
<dbReference type="InterPro" id="IPR002881">
    <property type="entry name" value="DUF58"/>
</dbReference>
<dbReference type="Pfam" id="PF01882">
    <property type="entry name" value="DUF58"/>
    <property type="match status" value="1"/>
</dbReference>
<dbReference type="AlphaFoldDB" id="A0A1E3H5L7"/>
<dbReference type="PATRIC" id="fig|1439726.3.peg.1161"/>
<accession>A0A1E3H5L7</accession>
<dbReference type="PANTHER" id="PTHR33608">
    <property type="entry name" value="BLL2464 PROTEIN"/>
    <property type="match status" value="1"/>
</dbReference>
<gene>
    <name evidence="2" type="ORF">A6302_01113</name>
</gene>
<protein>
    <recommendedName>
        <fullName evidence="1">DUF58 domain-containing protein</fullName>
    </recommendedName>
</protein>
<proteinExistence type="predicted"/>
<feature type="domain" description="DUF58" evidence="1">
    <location>
        <begin position="67"/>
        <end position="163"/>
    </location>
</feature>
<organism evidence="2 3">
    <name type="scientific">Methylobrevis pamukkalensis</name>
    <dbReference type="NCBI Taxonomy" id="1439726"/>
    <lineage>
        <taxon>Bacteria</taxon>
        <taxon>Pseudomonadati</taxon>
        <taxon>Pseudomonadota</taxon>
        <taxon>Alphaproteobacteria</taxon>
        <taxon>Hyphomicrobiales</taxon>
        <taxon>Pleomorphomonadaceae</taxon>
        <taxon>Methylobrevis</taxon>
    </lineage>
</organism>
<keyword evidence="3" id="KW-1185">Reference proteome</keyword>
<sequence>MATRPTSAATASTTTTPLLRPAMTADARALAAALPDLLVEARQVANTVASGWHGRRRAGVGEDFWQFRPFHFGEPARRIDWRRSARDEHLYVRERELETAHTVWLWGDLSASMRFRSGRNGATKRDRAVILLIALAELLARSGERVGLLGHGRAISSRDAAERLALTLSHVDEETVRPASDAVRRFNEVVLFGDFLEGATRWRRISPASPAPARGCISSRCSIPWRRPSPSTAAPNSAIRRPARG</sequence>